<accession>A0ACB0DQG6</accession>
<dbReference type="EMBL" id="OX596085">
    <property type="protein sequence ID" value="CAI9690554.1"/>
    <property type="molecule type" value="Genomic_DNA"/>
</dbReference>
<dbReference type="Proteomes" id="UP001162501">
    <property type="component" value="Chromosome 1"/>
</dbReference>
<evidence type="ECO:0000313" key="2">
    <source>
        <dbReference type="Proteomes" id="UP001162501"/>
    </source>
</evidence>
<protein>
    <submittedName>
        <fullName evidence="1">Uncharacterized protein</fullName>
    </submittedName>
</protein>
<sequence>MNELLTGSGPLKRAEKARGEGERGSCPGTLREVKRVGEGAEECPQPLREGPPGSEGVLPVLKHPSTNAPEPRRVAAARAGRVPWVRAPRALLALPEAGLSSERGACAGGRGRRRQRGSIVALTARRRQRLLACGDGGGPSHRSRRLGGASGGGGRGGYCHDPADGVAPPACSAGPGG</sequence>
<name>A0ACB0DQG6_RANTA</name>
<gene>
    <name evidence="1" type="ORF">MRATA1EN3_LOCUS1767</name>
</gene>
<reference evidence="1" key="1">
    <citation type="submission" date="2023-05" db="EMBL/GenBank/DDBJ databases">
        <authorList>
            <consortium name="ELIXIR-Norway"/>
        </authorList>
    </citation>
    <scope>NUCLEOTIDE SEQUENCE</scope>
</reference>
<proteinExistence type="predicted"/>
<evidence type="ECO:0000313" key="1">
    <source>
        <dbReference type="EMBL" id="CAI9690554.1"/>
    </source>
</evidence>
<organism evidence="1 2">
    <name type="scientific">Rangifer tarandus platyrhynchus</name>
    <name type="common">Svalbard reindeer</name>
    <dbReference type="NCBI Taxonomy" id="3082113"/>
    <lineage>
        <taxon>Eukaryota</taxon>
        <taxon>Metazoa</taxon>
        <taxon>Chordata</taxon>
        <taxon>Craniata</taxon>
        <taxon>Vertebrata</taxon>
        <taxon>Euteleostomi</taxon>
        <taxon>Mammalia</taxon>
        <taxon>Eutheria</taxon>
        <taxon>Laurasiatheria</taxon>
        <taxon>Artiodactyla</taxon>
        <taxon>Ruminantia</taxon>
        <taxon>Pecora</taxon>
        <taxon>Cervidae</taxon>
        <taxon>Odocoileinae</taxon>
        <taxon>Rangifer</taxon>
    </lineage>
</organism>